<proteinExistence type="predicted"/>
<dbReference type="GO" id="GO:0004851">
    <property type="term" value="F:uroporphyrin-III C-methyltransferase activity"/>
    <property type="evidence" value="ECO:0007669"/>
    <property type="project" value="UniProtKB-EC"/>
</dbReference>
<dbReference type="InterPro" id="IPR000878">
    <property type="entry name" value="4pyrrol_Mease"/>
</dbReference>
<dbReference type="SUPFAM" id="SSF53790">
    <property type="entry name" value="Tetrapyrrole methylase"/>
    <property type="match status" value="1"/>
</dbReference>
<keyword evidence="2" id="KW-0489">Methyltransferase</keyword>
<dbReference type="Pfam" id="PF00590">
    <property type="entry name" value="TP_methylase"/>
    <property type="match status" value="1"/>
</dbReference>
<dbReference type="Gene3D" id="3.40.50.10090">
    <property type="match status" value="2"/>
</dbReference>
<keyword evidence="4" id="KW-0949">S-adenosyl-L-methionine</keyword>
<dbReference type="InterPro" id="IPR036108">
    <property type="entry name" value="4pyrrol_syn_uPrphyn_synt_sf"/>
</dbReference>
<gene>
    <name evidence="8" type="primary">cysG</name>
    <name evidence="8" type="ORF">NCTC13079_00962</name>
</gene>
<protein>
    <recommendedName>
        <fullName evidence="1">uroporphyrinogen-III C-methyltransferase</fullName>
        <ecNumber evidence="1">2.1.1.107</ecNumber>
    </recommendedName>
</protein>
<dbReference type="PANTHER" id="PTHR45790:SF3">
    <property type="entry name" value="S-ADENOSYL-L-METHIONINE-DEPENDENT UROPORPHYRINOGEN III METHYLTRANSFERASE, CHLOROPLASTIC"/>
    <property type="match status" value="1"/>
</dbReference>
<feature type="domain" description="Tetrapyrrole methylase" evidence="6">
    <location>
        <begin position="7"/>
        <end position="212"/>
    </location>
</feature>
<dbReference type="OrthoDB" id="9815856at2"/>
<evidence type="ECO:0000256" key="4">
    <source>
        <dbReference type="ARBA" id="ARBA00022691"/>
    </source>
</evidence>
<dbReference type="Gene3D" id="3.30.950.10">
    <property type="entry name" value="Methyltransferase, Cobalt-precorrin-4 Transmethylase, Domain 2"/>
    <property type="match status" value="1"/>
</dbReference>
<name>A0A3S5AJJ2_9FIRM</name>
<dbReference type="EMBL" id="LR134523">
    <property type="protein sequence ID" value="VEJ35796.1"/>
    <property type="molecule type" value="Genomic_DNA"/>
</dbReference>
<evidence type="ECO:0000313" key="8">
    <source>
        <dbReference type="EMBL" id="VEJ35796.1"/>
    </source>
</evidence>
<dbReference type="FunFam" id="3.40.1010.10:FF:000001">
    <property type="entry name" value="Siroheme synthase"/>
    <property type="match status" value="1"/>
</dbReference>
<dbReference type="Proteomes" id="UP000269544">
    <property type="component" value="Chromosome"/>
</dbReference>
<dbReference type="AlphaFoldDB" id="A0A3S5AJJ2"/>
<keyword evidence="3" id="KW-0808">Transferase</keyword>
<evidence type="ECO:0000256" key="5">
    <source>
        <dbReference type="ARBA" id="ARBA00023244"/>
    </source>
</evidence>
<dbReference type="InterPro" id="IPR003754">
    <property type="entry name" value="4pyrrol_synth_uPrphyn_synth"/>
</dbReference>
<sequence length="503" mass="54206">MNRTRPVVIAGAGIGGAKYLTQAVDAALRAADVIVYDRLLDAAILDRYPAAEKIYAGKSPDRHTLRQEEINALLVNCYRSRKNTVRLKGGDPFVFGRGGEEALHLASEGIPFRVLSGLTAGVVVPAQFGIPVTHRNIATSVSFITGHRADENDDFSIYAEIPGTLIFYMGLSNVQKIASDLCAAGKDPDTPLAVLSKGMTAEAARFTSTLGAVVKDGIPDSLATPALIAVGDTIALADAIDPTRILLLGRKNIVLTGDRVRAEMADILTAFGANVVERPTIAIEPIHQEHLAADISAFDAEVLVFTSANAVSIFFDAFRKARDIRDLYGVAVYAVGEKTAEAVSRFGIRPEAYPAVYNGDAFGAFLRARLKKGTRIYFPHSLHSRPDLRATLEEIGRCKSRAVYRPALPERALPLPDSIDAIAFSSGSTVAHFVALYSRKPLLDTKIFSIGPMTTERLLAEGVDSARIIEANCATAHSLAESILDAFESEHQGDWKPKEDPHD</sequence>
<evidence type="ECO:0000256" key="2">
    <source>
        <dbReference type="ARBA" id="ARBA00022603"/>
    </source>
</evidence>
<dbReference type="Pfam" id="PF02602">
    <property type="entry name" value="HEM4"/>
    <property type="match status" value="1"/>
</dbReference>
<dbReference type="InterPro" id="IPR006366">
    <property type="entry name" value="CobA/CysG_C"/>
</dbReference>
<dbReference type="RefSeq" id="WP_126465553.1">
    <property type="nucleotide sequence ID" value="NZ_JAUSWF010000009.1"/>
</dbReference>
<evidence type="ECO:0000259" key="6">
    <source>
        <dbReference type="Pfam" id="PF00590"/>
    </source>
</evidence>
<feature type="domain" description="Tetrapyrrole biosynthesis uroporphyrinogen III synthase" evidence="7">
    <location>
        <begin position="263"/>
        <end position="467"/>
    </location>
</feature>
<evidence type="ECO:0000259" key="7">
    <source>
        <dbReference type="Pfam" id="PF02602"/>
    </source>
</evidence>
<dbReference type="NCBIfam" id="TIGR01469">
    <property type="entry name" value="cobA_cysG_Cterm"/>
    <property type="match status" value="1"/>
</dbReference>
<dbReference type="EC" id="2.1.1.107" evidence="1"/>
<dbReference type="InterPro" id="IPR035996">
    <property type="entry name" value="4pyrrol_Methylase_sf"/>
</dbReference>
<accession>A0A3S5AJJ2</accession>
<keyword evidence="9" id="KW-1185">Reference proteome</keyword>
<keyword evidence="5" id="KW-0627">Porphyrin biosynthesis</keyword>
<dbReference type="NCBIfam" id="NF004790">
    <property type="entry name" value="PRK06136.1"/>
    <property type="match status" value="1"/>
</dbReference>
<organism evidence="8 9">
    <name type="scientific">Aedoeadaptatus ivorii</name>
    <dbReference type="NCBI Taxonomy" id="54006"/>
    <lineage>
        <taxon>Bacteria</taxon>
        <taxon>Bacillati</taxon>
        <taxon>Bacillota</taxon>
        <taxon>Tissierellia</taxon>
        <taxon>Tissierellales</taxon>
        <taxon>Peptoniphilaceae</taxon>
        <taxon>Aedoeadaptatus</taxon>
    </lineage>
</organism>
<reference evidence="8 9" key="1">
    <citation type="submission" date="2018-12" db="EMBL/GenBank/DDBJ databases">
        <authorList>
            <consortium name="Pathogen Informatics"/>
        </authorList>
    </citation>
    <scope>NUCLEOTIDE SEQUENCE [LARGE SCALE GENOMIC DNA]</scope>
    <source>
        <strain evidence="8 9">NCTC13079</strain>
    </source>
</reference>
<dbReference type="SUPFAM" id="SSF69618">
    <property type="entry name" value="HemD-like"/>
    <property type="match status" value="1"/>
</dbReference>
<evidence type="ECO:0000313" key="9">
    <source>
        <dbReference type="Proteomes" id="UP000269544"/>
    </source>
</evidence>
<dbReference type="GO" id="GO:0004852">
    <property type="term" value="F:uroporphyrinogen-III synthase activity"/>
    <property type="evidence" value="ECO:0007669"/>
    <property type="project" value="InterPro"/>
</dbReference>
<evidence type="ECO:0000256" key="3">
    <source>
        <dbReference type="ARBA" id="ARBA00022679"/>
    </source>
</evidence>
<dbReference type="CDD" id="cd06578">
    <property type="entry name" value="HemD"/>
    <property type="match status" value="1"/>
</dbReference>
<dbReference type="InterPro" id="IPR050161">
    <property type="entry name" value="Siro_Cobalamin_biosynth"/>
</dbReference>
<dbReference type="GO" id="GO:0032259">
    <property type="term" value="P:methylation"/>
    <property type="evidence" value="ECO:0007669"/>
    <property type="project" value="UniProtKB-KW"/>
</dbReference>
<dbReference type="InterPro" id="IPR014776">
    <property type="entry name" value="4pyrrole_Mease_sub2"/>
</dbReference>
<dbReference type="InterPro" id="IPR014777">
    <property type="entry name" value="4pyrrole_Mease_sub1"/>
</dbReference>
<dbReference type="CDD" id="cd11642">
    <property type="entry name" value="SUMT"/>
    <property type="match status" value="1"/>
</dbReference>
<dbReference type="GO" id="GO:0019354">
    <property type="term" value="P:siroheme biosynthetic process"/>
    <property type="evidence" value="ECO:0007669"/>
    <property type="project" value="InterPro"/>
</dbReference>
<dbReference type="Gene3D" id="3.40.1010.10">
    <property type="entry name" value="Cobalt-precorrin-4 Transmethylase, Domain 1"/>
    <property type="match status" value="1"/>
</dbReference>
<dbReference type="PANTHER" id="PTHR45790">
    <property type="entry name" value="SIROHEME SYNTHASE-RELATED"/>
    <property type="match status" value="1"/>
</dbReference>
<evidence type="ECO:0000256" key="1">
    <source>
        <dbReference type="ARBA" id="ARBA00012162"/>
    </source>
</evidence>
<dbReference type="KEGG" id="piv:NCTC13079_00962"/>